<gene>
    <name evidence="6" type="ORF">IAB63_04005</name>
</gene>
<evidence type="ECO:0000313" key="7">
    <source>
        <dbReference type="Proteomes" id="UP000824164"/>
    </source>
</evidence>
<dbReference type="GO" id="GO:0016491">
    <property type="term" value="F:oxidoreductase activity"/>
    <property type="evidence" value="ECO:0007669"/>
    <property type="project" value="InterPro"/>
</dbReference>
<dbReference type="Gene3D" id="3.40.250.10">
    <property type="entry name" value="Rhodanese-like domain"/>
    <property type="match status" value="1"/>
</dbReference>
<dbReference type="Pfam" id="PF02852">
    <property type="entry name" value="Pyr_redox_dim"/>
    <property type="match status" value="1"/>
</dbReference>
<evidence type="ECO:0000313" key="6">
    <source>
        <dbReference type="EMBL" id="HIU02399.1"/>
    </source>
</evidence>
<dbReference type="InterPro" id="IPR050260">
    <property type="entry name" value="FAD-bd_OxRdtase"/>
</dbReference>
<dbReference type="InterPro" id="IPR023753">
    <property type="entry name" value="FAD/NAD-binding_dom"/>
</dbReference>
<dbReference type="SUPFAM" id="SSF55424">
    <property type="entry name" value="FAD/NAD-linked reductases, dimerisation (C-terminal) domain"/>
    <property type="match status" value="1"/>
</dbReference>
<dbReference type="SUPFAM" id="SSF52821">
    <property type="entry name" value="Rhodanese/Cell cycle control phosphatase"/>
    <property type="match status" value="1"/>
</dbReference>
<dbReference type="PANTHER" id="PTHR43429">
    <property type="entry name" value="PYRIDINE NUCLEOTIDE-DISULFIDE OXIDOREDUCTASE DOMAIN-CONTAINING"/>
    <property type="match status" value="1"/>
</dbReference>
<dbReference type="PROSITE" id="PS50206">
    <property type="entry name" value="RHODANESE_3"/>
    <property type="match status" value="1"/>
</dbReference>
<dbReference type="InterPro" id="IPR036188">
    <property type="entry name" value="FAD/NAD-bd_sf"/>
</dbReference>
<accession>A0A9D1HFS6</accession>
<feature type="domain" description="Rhodanese" evidence="5">
    <location>
        <begin position="464"/>
        <end position="544"/>
    </location>
</feature>
<dbReference type="Pfam" id="PF07992">
    <property type="entry name" value="Pyr_redox_2"/>
    <property type="match status" value="1"/>
</dbReference>
<dbReference type="PRINTS" id="PR00411">
    <property type="entry name" value="PNDRDTASEI"/>
</dbReference>
<dbReference type="InterPro" id="IPR036873">
    <property type="entry name" value="Rhodanese-like_dom_sf"/>
</dbReference>
<comment type="caution">
    <text evidence="6">The sequence shown here is derived from an EMBL/GenBank/DDBJ whole genome shotgun (WGS) entry which is preliminary data.</text>
</comment>
<name>A0A9D1HFS6_9FIRM</name>
<dbReference type="PRINTS" id="PR00368">
    <property type="entry name" value="FADPNR"/>
</dbReference>
<dbReference type="Pfam" id="PF00581">
    <property type="entry name" value="Rhodanese"/>
    <property type="match status" value="1"/>
</dbReference>
<evidence type="ECO:0000256" key="1">
    <source>
        <dbReference type="ARBA" id="ARBA00001974"/>
    </source>
</evidence>
<dbReference type="EMBL" id="DVLT01000027">
    <property type="protein sequence ID" value="HIU02399.1"/>
    <property type="molecule type" value="Genomic_DNA"/>
</dbReference>
<dbReference type="SMART" id="SM00450">
    <property type="entry name" value="RHOD"/>
    <property type="match status" value="1"/>
</dbReference>
<dbReference type="InterPro" id="IPR016156">
    <property type="entry name" value="FAD/NAD-linked_Rdtase_dimer_sf"/>
</dbReference>
<reference evidence="6" key="1">
    <citation type="submission" date="2020-10" db="EMBL/GenBank/DDBJ databases">
        <authorList>
            <person name="Gilroy R."/>
        </authorList>
    </citation>
    <scope>NUCLEOTIDE SEQUENCE</scope>
    <source>
        <strain evidence="6">CHK187-14744</strain>
    </source>
</reference>
<dbReference type="InterPro" id="IPR004099">
    <property type="entry name" value="Pyr_nucl-diS_OxRdtase_dimer"/>
</dbReference>
<organism evidence="6 7">
    <name type="scientific">Candidatus Onthocola gallistercoris</name>
    <dbReference type="NCBI Taxonomy" id="2840876"/>
    <lineage>
        <taxon>Bacteria</taxon>
        <taxon>Bacillati</taxon>
        <taxon>Bacillota</taxon>
        <taxon>Bacilli</taxon>
        <taxon>Candidatus Onthocola</taxon>
    </lineage>
</organism>
<dbReference type="SUPFAM" id="SSF51905">
    <property type="entry name" value="FAD/NAD(P)-binding domain"/>
    <property type="match status" value="1"/>
</dbReference>
<comment type="similarity">
    <text evidence="2">Belongs to the class-III pyridine nucleotide-disulfide oxidoreductase family.</text>
</comment>
<keyword evidence="4" id="KW-0274">FAD</keyword>
<protein>
    <submittedName>
        <fullName evidence="6">FAD-dependent oxidoreductase</fullName>
    </submittedName>
</protein>
<dbReference type="Gene3D" id="3.50.50.60">
    <property type="entry name" value="FAD/NAD(P)-binding domain"/>
    <property type="match status" value="2"/>
</dbReference>
<evidence type="ECO:0000256" key="4">
    <source>
        <dbReference type="ARBA" id="ARBA00022827"/>
    </source>
</evidence>
<reference evidence="6" key="2">
    <citation type="journal article" date="2021" name="PeerJ">
        <title>Extensive microbial diversity within the chicken gut microbiome revealed by metagenomics and culture.</title>
        <authorList>
            <person name="Gilroy R."/>
            <person name="Ravi A."/>
            <person name="Getino M."/>
            <person name="Pursley I."/>
            <person name="Horton D.L."/>
            <person name="Alikhan N.F."/>
            <person name="Baker D."/>
            <person name="Gharbi K."/>
            <person name="Hall N."/>
            <person name="Watson M."/>
            <person name="Adriaenssens E.M."/>
            <person name="Foster-Nyarko E."/>
            <person name="Jarju S."/>
            <person name="Secka A."/>
            <person name="Antonio M."/>
            <person name="Oren A."/>
            <person name="Chaudhuri R.R."/>
            <person name="La Ragione R."/>
            <person name="Hildebrand F."/>
            <person name="Pallen M.J."/>
        </authorList>
    </citation>
    <scope>NUCLEOTIDE SEQUENCE</scope>
    <source>
        <strain evidence="6">CHK187-14744</strain>
    </source>
</reference>
<keyword evidence="3" id="KW-0285">Flavoprotein</keyword>
<evidence type="ECO:0000259" key="5">
    <source>
        <dbReference type="PROSITE" id="PS50206"/>
    </source>
</evidence>
<dbReference type="InterPro" id="IPR001763">
    <property type="entry name" value="Rhodanese-like_dom"/>
</dbReference>
<sequence length="547" mass="59767">MSKTVIIGGVAAGATAAARLRRLDEDMEIIILEKGSYISYANCGLPYYIGGVIKDREALLIQTPESMRSRYRLDVRTRQQAIKIDPEAKTVQVKKKDGTIYEESYDQLIIATGSSPYKPNIPGIDSEGIYTLWTVPDTDAIYQRIEKERIKRVTVIGGGFIGLEMAENLQERGLDVTLIEVTSQVMPPLDMDMAGFLHEHISKKGVHLYTGASVTGFEKKKKGLSIYLANGEEISADMVLLSIGVRPNSKIAREAGILLGDRGGIKVDEYMRTSEPDIWAVGDVAEIKNLVTGNPAMIPLAGPANKQGRIAANDICQLDGETYDGSLGTSVVKIFDLTAASVGINEKMLRSDGKLKGKDYEVVLINQKSHATYYPGAKSMILKLIFTMEGQILGAQIVGLEGVDKRIDTIATVMRMKGSVRDLEKLELSYAPPFSSAKDPVNMAGYVADNILKGLVSFVMPTELTKDMALVDVREDWEVAGEDMTGIFHIPLGQLRERINGLPKDRTLVIRCGVGVRAYNAARILMQNGFGSVKVLAGGMSFFKSPF</sequence>
<proteinExistence type="inferred from homology"/>
<dbReference type="Proteomes" id="UP000824164">
    <property type="component" value="Unassembled WGS sequence"/>
</dbReference>
<evidence type="ECO:0000256" key="3">
    <source>
        <dbReference type="ARBA" id="ARBA00022630"/>
    </source>
</evidence>
<dbReference type="AlphaFoldDB" id="A0A9D1HFS6"/>
<comment type="cofactor">
    <cofactor evidence="1">
        <name>FAD</name>
        <dbReference type="ChEBI" id="CHEBI:57692"/>
    </cofactor>
</comment>
<evidence type="ECO:0000256" key="2">
    <source>
        <dbReference type="ARBA" id="ARBA00009130"/>
    </source>
</evidence>